<dbReference type="Proteomes" id="UP000796761">
    <property type="component" value="Unassembled WGS sequence"/>
</dbReference>
<dbReference type="AlphaFoldDB" id="A0A8K1GW60"/>
<dbReference type="OrthoDB" id="10545369at2759"/>
<feature type="non-terminal residue" evidence="1">
    <location>
        <position position="1"/>
    </location>
</feature>
<comment type="caution">
    <text evidence="1">The sequence shown here is derived from an EMBL/GenBank/DDBJ whole genome shotgun (WGS) entry which is preliminary data.</text>
</comment>
<evidence type="ECO:0000313" key="2">
    <source>
        <dbReference type="Proteomes" id="UP000796761"/>
    </source>
</evidence>
<name>A0A8K1GW60_9PASS</name>
<sequence>MNGVVVAKVHDLMLGLVEPCNIGLSPPIHPVQTPLQIPPALQQINTPTELGVFTFMNTELDPG</sequence>
<protein>
    <submittedName>
        <fullName evidence="1">Uncharacterized protein</fullName>
    </submittedName>
</protein>
<organism evidence="1 2">
    <name type="scientific">Zosterops borbonicus</name>
    <dbReference type="NCBI Taxonomy" id="364589"/>
    <lineage>
        <taxon>Eukaryota</taxon>
        <taxon>Metazoa</taxon>
        <taxon>Chordata</taxon>
        <taxon>Craniata</taxon>
        <taxon>Vertebrata</taxon>
        <taxon>Euteleostomi</taxon>
        <taxon>Archelosauria</taxon>
        <taxon>Archosauria</taxon>
        <taxon>Dinosauria</taxon>
        <taxon>Saurischia</taxon>
        <taxon>Theropoda</taxon>
        <taxon>Coelurosauria</taxon>
        <taxon>Aves</taxon>
        <taxon>Neognathae</taxon>
        <taxon>Neoaves</taxon>
        <taxon>Telluraves</taxon>
        <taxon>Australaves</taxon>
        <taxon>Passeriformes</taxon>
        <taxon>Sylvioidea</taxon>
        <taxon>Zosteropidae</taxon>
        <taxon>Zosterops</taxon>
    </lineage>
</organism>
<evidence type="ECO:0000313" key="1">
    <source>
        <dbReference type="EMBL" id="TRZ26331.1"/>
    </source>
</evidence>
<gene>
    <name evidence="1" type="ORF">HGM15179_000685</name>
</gene>
<reference evidence="1" key="1">
    <citation type="submission" date="2019-04" db="EMBL/GenBank/DDBJ databases">
        <title>Genome assembly of Zosterops borbonicus 15179.</title>
        <authorList>
            <person name="Leroy T."/>
            <person name="Anselmetti Y."/>
            <person name="Tilak M.-K."/>
            <person name="Nabholz B."/>
        </authorList>
    </citation>
    <scope>NUCLEOTIDE SEQUENCE</scope>
    <source>
        <strain evidence="1">HGM_15179</strain>
        <tissue evidence="1">Muscle</tissue>
    </source>
</reference>
<accession>A0A8K1GW60</accession>
<keyword evidence="2" id="KW-1185">Reference proteome</keyword>
<proteinExistence type="predicted"/>
<dbReference type="EMBL" id="SWJQ01000014">
    <property type="protein sequence ID" value="TRZ26331.1"/>
    <property type="molecule type" value="Genomic_DNA"/>
</dbReference>